<dbReference type="InterPro" id="IPR002177">
    <property type="entry name" value="DPS_DNA-bd"/>
</dbReference>
<dbReference type="Pfam" id="PF00210">
    <property type="entry name" value="Ferritin"/>
    <property type="match status" value="1"/>
</dbReference>
<dbReference type="PANTHER" id="PTHR42932">
    <property type="entry name" value="GENERAL STRESS PROTEIN 20U"/>
    <property type="match status" value="1"/>
</dbReference>
<sequence>MASIAEQREILPTNTRNEVAQQLQSSLVDQIDLALQAKQAHWNVRGLGFRAVHLHLDEIIESTREASDEIAERIAAIGVAADGRAATVAQSSELEPFPAGIISVQEAIRRISDQMATCSTSLRLRIKTIGDDDLISQDLLIGICRTLEKQLWMLESQAADAAP</sequence>
<dbReference type="OrthoDB" id="9797023at2"/>
<dbReference type="AlphaFoldDB" id="A3ZU64"/>
<feature type="domain" description="Ferritin/DPS" evidence="3">
    <location>
        <begin position="21"/>
        <end position="159"/>
    </location>
</feature>
<dbReference type="InterPro" id="IPR023188">
    <property type="entry name" value="DPS_DNA-bd_CS"/>
</dbReference>
<dbReference type="PROSITE" id="PS00818">
    <property type="entry name" value="DPS_1"/>
    <property type="match status" value="1"/>
</dbReference>
<comment type="caution">
    <text evidence="4">The sequence shown here is derived from an EMBL/GenBank/DDBJ whole genome shotgun (WGS) entry which is preliminary data.</text>
</comment>
<organism evidence="4 5">
    <name type="scientific">Blastopirellula marina DSM 3645</name>
    <dbReference type="NCBI Taxonomy" id="314230"/>
    <lineage>
        <taxon>Bacteria</taxon>
        <taxon>Pseudomonadati</taxon>
        <taxon>Planctomycetota</taxon>
        <taxon>Planctomycetia</taxon>
        <taxon>Pirellulales</taxon>
        <taxon>Pirellulaceae</taxon>
        <taxon>Blastopirellula</taxon>
    </lineage>
</organism>
<dbReference type="GO" id="GO:0016722">
    <property type="term" value="F:oxidoreductase activity, acting on metal ions"/>
    <property type="evidence" value="ECO:0007669"/>
    <property type="project" value="InterPro"/>
</dbReference>
<dbReference type="SUPFAM" id="SSF47240">
    <property type="entry name" value="Ferritin-like"/>
    <property type="match status" value="1"/>
</dbReference>
<dbReference type="PANTHER" id="PTHR42932:SF2">
    <property type="entry name" value="DNA PROTECTION DURING STARVATION PROTEIN 1"/>
    <property type="match status" value="1"/>
</dbReference>
<comment type="similarity">
    <text evidence="1 2">Belongs to the Dps family.</text>
</comment>
<dbReference type="Proteomes" id="UP000004358">
    <property type="component" value="Unassembled WGS sequence"/>
</dbReference>
<dbReference type="STRING" id="314230.DSM3645_22319"/>
<evidence type="ECO:0000313" key="5">
    <source>
        <dbReference type="Proteomes" id="UP000004358"/>
    </source>
</evidence>
<accession>A3ZU64</accession>
<dbReference type="PIRSF" id="PIRSF005900">
    <property type="entry name" value="Dps"/>
    <property type="match status" value="1"/>
</dbReference>
<gene>
    <name evidence="4" type="ORF">DSM3645_22319</name>
</gene>
<dbReference type="PRINTS" id="PR01346">
    <property type="entry name" value="HELNAPAPROT"/>
</dbReference>
<dbReference type="InterPro" id="IPR012347">
    <property type="entry name" value="Ferritin-like"/>
</dbReference>
<evidence type="ECO:0000256" key="1">
    <source>
        <dbReference type="ARBA" id="ARBA00009497"/>
    </source>
</evidence>
<reference evidence="4 5" key="1">
    <citation type="submission" date="2006-02" db="EMBL/GenBank/DDBJ databases">
        <authorList>
            <person name="Amann R."/>
            <person name="Ferriera S."/>
            <person name="Johnson J."/>
            <person name="Kravitz S."/>
            <person name="Halpern A."/>
            <person name="Remington K."/>
            <person name="Beeson K."/>
            <person name="Tran B."/>
            <person name="Rogers Y.-H."/>
            <person name="Friedman R."/>
            <person name="Venter J.C."/>
        </authorList>
    </citation>
    <scope>NUCLEOTIDE SEQUENCE [LARGE SCALE GENOMIC DNA]</scope>
    <source>
        <strain evidence="4 5">DSM 3645</strain>
    </source>
</reference>
<dbReference type="RefSeq" id="WP_002652363.1">
    <property type="nucleotide sequence ID" value="NZ_CH672376.1"/>
</dbReference>
<dbReference type="Gene3D" id="1.20.1260.10">
    <property type="match status" value="1"/>
</dbReference>
<protein>
    <submittedName>
        <fullName evidence="4">Probable DNA protection during starvation protein</fullName>
    </submittedName>
</protein>
<evidence type="ECO:0000259" key="3">
    <source>
        <dbReference type="Pfam" id="PF00210"/>
    </source>
</evidence>
<evidence type="ECO:0000256" key="2">
    <source>
        <dbReference type="RuleBase" id="RU003875"/>
    </source>
</evidence>
<dbReference type="NCBIfam" id="NF006975">
    <property type="entry name" value="PRK09448.1"/>
    <property type="match status" value="1"/>
</dbReference>
<dbReference type="EMBL" id="AANZ01000012">
    <property type="protein sequence ID" value="EAQ79922.1"/>
    <property type="molecule type" value="Genomic_DNA"/>
</dbReference>
<evidence type="ECO:0000313" key="4">
    <source>
        <dbReference type="EMBL" id="EAQ79922.1"/>
    </source>
</evidence>
<dbReference type="HOGENOM" id="CLU_098183_1_3_0"/>
<dbReference type="InterPro" id="IPR009078">
    <property type="entry name" value="Ferritin-like_SF"/>
</dbReference>
<proteinExistence type="inferred from homology"/>
<dbReference type="GO" id="GO:0008199">
    <property type="term" value="F:ferric iron binding"/>
    <property type="evidence" value="ECO:0007669"/>
    <property type="project" value="InterPro"/>
</dbReference>
<name>A3ZU64_9BACT</name>
<dbReference type="CDD" id="cd01043">
    <property type="entry name" value="DPS"/>
    <property type="match status" value="1"/>
</dbReference>
<dbReference type="InterPro" id="IPR008331">
    <property type="entry name" value="Ferritin_DPS_dom"/>
</dbReference>
<dbReference type="eggNOG" id="COG0783">
    <property type="taxonomic scope" value="Bacteria"/>
</dbReference>